<organism evidence="7 8">
    <name type="scientific">Cupriavidus plantarum</name>
    <dbReference type="NCBI Taxonomy" id="942865"/>
    <lineage>
        <taxon>Bacteria</taxon>
        <taxon>Pseudomonadati</taxon>
        <taxon>Pseudomonadota</taxon>
        <taxon>Betaproteobacteria</taxon>
        <taxon>Burkholderiales</taxon>
        <taxon>Burkholderiaceae</taxon>
        <taxon>Cupriavidus</taxon>
    </lineage>
</organism>
<comment type="subcellular location">
    <subcellularLocation>
        <location evidence="6">Cytoplasm</location>
    </subcellularLocation>
</comment>
<feature type="binding site" evidence="6">
    <location>
        <position position="234"/>
    </location>
    <ligand>
        <name>S-adenosyl-L-methionine</name>
        <dbReference type="ChEBI" id="CHEBI:59789"/>
    </ligand>
</feature>
<keyword evidence="7" id="KW-0687">Ribonucleoprotein</keyword>
<protein>
    <recommendedName>
        <fullName evidence="6">Ribosomal protein L11 methyltransferase</fullName>
        <shortName evidence="6">L11 Mtase</shortName>
        <ecNumber evidence="6">2.1.1.-</ecNumber>
    </recommendedName>
</protein>
<keyword evidence="2 6" id="KW-0963">Cytoplasm</keyword>
<proteinExistence type="inferred from homology"/>
<dbReference type="PANTHER" id="PTHR43648">
    <property type="entry name" value="ELECTRON TRANSFER FLAVOPROTEIN BETA SUBUNIT LYSINE METHYLTRANSFERASE"/>
    <property type="match status" value="1"/>
</dbReference>
<reference evidence="7 8" key="1">
    <citation type="submission" date="2018-05" db="EMBL/GenBank/DDBJ databases">
        <title>Genomic Encyclopedia of Type Strains, Phase IV (KMG-V): Genome sequencing to study the core and pangenomes of soil and plant-associated prokaryotes.</title>
        <authorList>
            <person name="Whitman W."/>
        </authorList>
    </citation>
    <scope>NUCLEOTIDE SEQUENCE [LARGE SCALE GENOMIC DNA]</scope>
    <source>
        <strain evidence="7 8">SLV-132</strain>
    </source>
</reference>
<comment type="function">
    <text evidence="6">Methylates ribosomal protein L11.</text>
</comment>
<feature type="binding site" evidence="6">
    <location>
        <position position="173"/>
    </location>
    <ligand>
        <name>S-adenosyl-L-methionine</name>
        <dbReference type="ChEBI" id="CHEBI:59789"/>
    </ligand>
</feature>
<keyword evidence="7" id="KW-0689">Ribosomal protein</keyword>
<dbReference type="Gene3D" id="3.40.50.150">
    <property type="entry name" value="Vaccinia Virus protein VP39"/>
    <property type="match status" value="1"/>
</dbReference>
<dbReference type="GO" id="GO:0005840">
    <property type="term" value="C:ribosome"/>
    <property type="evidence" value="ECO:0007669"/>
    <property type="project" value="UniProtKB-KW"/>
</dbReference>
<dbReference type="GO" id="GO:0005829">
    <property type="term" value="C:cytosol"/>
    <property type="evidence" value="ECO:0007669"/>
    <property type="project" value="TreeGrafter"/>
</dbReference>
<dbReference type="InterPro" id="IPR050078">
    <property type="entry name" value="Ribosomal_L11_MeTrfase_PrmA"/>
</dbReference>
<dbReference type="NCBIfam" id="TIGR00406">
    <property type="entry name" value="prmA"/>
    <property type="match status" value="1"/>
</dbReference>
<keyword evidence="4 6" id="KW-0808">Transferase</keyword>
<evidence type="ECO:0000313" key="8">
    <source>
        <dbReference type="Proteomes" id="UP000245754"/>
    </source>
</evidence>
<dbReference type="PANTHER" id="PTHR43648:SF1">
    <property type="entry name" value="ELECTRON TRANSFER FLAVOPROTEIN BETA SUBUNIT LYSINE METHYLTRANSFERASE"/>
    <property type="match status" value="1"/>
</dbReference>
<dbReference type="RefSeq" id="WP_109580094.1">
    <property type="nucleotide sequence ID" value="NZ_CAJPUX010000003.1"/>
</dbReference>
<dbReference type="InterPro" id="IPR004498">
    <property type="entry name" value="Ribosomal_PrmA_MeTrfase"/>
</dbReference>
<dbReference type="EC" id="2.1.1.-" evidence="6"/>
<dbReference type="InterPro" id="IPR029063">
    <property type="entry name" value="SAM-dependent_MTases_sf"/>
</dbReference>
<dbReference type="HAMAP" id="MF_00735">
    <property type="entry name" value="Methyltr_PrmA"/>
    <property type="match status" value="1"/>
</dbReference>
<keyword evidence="5 6" id="KW-0949">S-adenosyl-L-methionine</keyword>
<dbReference type="GO" id="GO:0016279">
    <property type="term" value="F:protein-lysine N-methyltransferase activity"/>
    <property type="evidence" value="ECO:0007669"/>
    <property type="project" value="TreeGrafter"/>
</dbReference>
<evidence type="ECO:0000256" key="5">
    <source>
        <dbReference type="ARBA" id="ARBA00022691"/>
    </source>
</evidence>
<evidence type="ECO:0000256" key="2">
    <source>
        <dbReference type="ARBA" id="ARBA00022490"/>
    </source>
</evidence>
<comment type="caution">
    <text evidence="7">The sequence shown here is derived from an EMBL/GenBank/DDBJ whole genome shotgun (WGS) entry which is preliminary data.</text>
</comment>
<feature type="binding site" evidence="6">
    <location>
        <position position="195"/>
    </location>
    <ligand>
        <name>S-adenosyl-L-methionine</name>
        <dbReference type="ChEBI" id="CHEBI:59789"/>
    </ligand>
</feature>
<keyword evidence="3 6" id="KW-0489">Methyltransferase</keyword>
<dbReference type="GO" id="GO:0032259">
    <property type="term" value="P:methylation"/>
    <property type="evidence" value="ECO:0007669"/>
    <property type="project" value="UniProtKB-KW"/>
</dbReference>
<dbReference type="OrthoDB" id="9785995at2"/>
<comment type="similarity">
    <text evidence="1 6">Belongs to the methyltransferase superfamily. PrmA family.</text>
</comment>
<dbReference type="SUPFAM" id="SSF53335">
    <property type="entry name" value="S-adenosyl-L-methionine-dependent methyltransferases"/>
    <property type="match status" value="1"/>
</dbReference>
<dbReference type="AlphaFoldDB" id="A0A316EV84"/>
<evidence type="ECO:0000256" key="3">
    <source>
        <dbReference type="ARBA" id="ARBA00022603"/>
    </source>
</evidence>
<evidence type="ECO:0000313" key="7">
    <source>
        <dbReference type="EMBL" id="PWK36241.1"/>
    </source>
</evidence>
<dbReference type="PIRSF" id="PIRSF000401">
    <property type="entry name" value="RPL11_MTase"/>
    <property type="match status" value="1"/>
</dbReference>
<dbReference type="CDD" id="cd02440">
    <property type="entry name" value="AdoMet_MTases"/>
    <property type="match status" value="1"/>
</dbReference>
<comment type="catalytic activity">
    <reaction evidence="6">
        <text>L-lysyl-[protein] + 3 S-adenosyl-L-methionine = N(6),N(6),N(6)-trimethyl-L-lysyl-[protein] + 3 S-adenosyl-L-homocysteine + 3 H(+)</text>
        <dbReference type="Rhea" id="RHEA:54192"/>
        <dbReference type="Rhea" id="RHEA-COMP:9752"/>
        <dbReference type="Rhea" id="RHEA-COMP:13826"/>
        <dbReference type="ChEBI" id="CHEBI:15378"/>
        <dbReference type="ChEBI" id="CHEBI:29969"/>
        <dbReference type="ChEBI" id="CHEBI:57856"/>
        <dbReference type="ChEBI" id="CHEBI:59789"/>
        <dbReference type="ChEBI" id="CHEBI:61961"/>
    </reaction>
</comment>
<evidence type="ECO:0000256" key="1">
    <source>
        <dbReference type="ARBA" id="ARBA00009741"/>
    </source>
</evidence>
<dbReference type="EMBL" id="QGGT01000001">
    <property type="protein sequence ID" value="PWK36241.1"/>
    <property type="molecule type" value="Genomic_DNA"/>
</dbReference>
<dbReference type="GeneID" id="98341727"/>
<name>A0A316EV84_9BURK</name>
<accession>A0A316EV84</accession>
<feature type="binding site" evidence="6">
    <location>
        <position position="152"/>
    </location>
    <ligand>
        <name>S-adenosyl-L-methionine</name>
        <dbReference type="ChEBI" id="CHEBI:59789"/>
    </ligand>
</feature>
<gene>
    <name evidence="6" type="primary">prmA</name>
    <name evidence="7" type="ORF">C7419_10195</name>
</gene>
<evidence type="ECO:0000256" key="4">
    <source>
        <dbReference type="ARBA" id="ARBA00022679"/>
    </source>
</evidence>
<evidence type="ECO:0000256" key="6">
    <source>
        <dbReference type="HAMAP-Rule" id="MF_00735"/>
    </source>
</evidence>
<sequence>MAFQECVIEVAQDQAEAWSDALFDLGALSVSVEDADADTPDEKPLFGEPGLEPTRLAWDRSRVVALFGDDVDPALALAAAANALGVSPVPAHALRAVEDQDWVRLTQSQFEPIRVGEKLWVVPSWHDAPEPDAVVLELDPGLAFGTGSHPTTRLCMQWLEQHLHRGETVLDYGCGSGILAIVAKKLGAGDTLGIDIDPNAVEASRYNAERNRVAAEFALPESVSEATHDLVVANILSNPLKLMAAMLSARVRPGGRLVLSGVLERQADEVAAAYAPWLPMTVWRSEEGWVCLHGTRPVTSVSQSA</sequence>
<keyword evidence="8" id="KW-1185">Reference proteome</keyword>
<dbReference type="Pfam" id="PF06325">
    <property type="entry name" value="PrmA"/>
    <property type="match status" value="1"/>
</dbReference>
<dbReference type="Proteomes" id="UP000245754">
    <property type="component" value="Unassembled WGS sequence"/>
</dbReference>